<dbReference type="PANTHER" id="PTHR33266:SF1">
    <property type="entry name" value="F-BOX DOMAIN-CONTAINING PROTEIN"/>
    <property type="match status" value="1"/>
</dbReference>
<dbReference type="AlphaFoldDB" id="A0A8H3CZ26"/>
<dbReference type="Proteomes" id="UP000663831">
    <property type="component" value="Unassembled WGS sequence"/>
</dbReference>
<organism evidence="1 2">
    <name type="scientific">Rhizoctonia solani</name>
    <dbReference type="NCBI Taxonomy" id="456999"/>
    <lineage>
        <taxon>Eukaryota</taxon>
        <taxon>Fungi</taxon>
        <taxon>Dikarya</taxon>
        <taxon>Basidiomycota</taxon>
        <taxon>Agaricomycotina</taxon>
        <taxon>Agaricomycetes</taxon>
        <taxon>Cantharellales</taxon>
        <taxon>Ceratobasidiaceae</taxon>
        <taxon>Rhizoctonia</taxon>
    </lineage>
</organism>
<dbReference type="PANTHER" id="PTHR33266">
    <property type="entry name" value="CHROMOSOME 15, WHOLE GENOME SHOTGUN SEQUENCE"/>
    <property type="match status" value="1"/>
</dbReference>
<proteinExistence type="predicted"/>
<comment type="caution">
    <text evidence="1">The sequence shown here is derived from an EMBL/GenBank/DDBJ whole genome shotgun (WGS) entry which is preliminary data.</text>
</comment>
<reference evidence="1" key="1">
    <citation type="submission" date="2021-01" db="EMBL/GenBank/DDBJ databases">
        <authorList>
            <person name="Kaushik A."/>
        </authorList>
    </citation>
    <scope>NUCLEOTIDE SEQUENCE</scope>
    <source>
        <strain evidence="1">AG3-1AP</strain>
    </source>
</reference>
<gene>
    <name evidence="1" type="ORF">RDB_LOCUS121132</name>
</gene>
<sequence length="946" mass="105678">MLTHLRSASAKPLGSYYLRKPMTFLLSYQPGGEYHPPATYHEITAIQDIQPLMSQDTKSTFNERILWQIKKCREGSESFRNLTKLTESDLPLLLRIVLSTLSLPLPDLEACSDRLSTHFTLVLDLQLAYISNNFSLLKNCSLLNCFQKGDVMESIPLAAINSTKSQSLMEAFAQPYEGDLPALFKECLDEYAESATGVEASKRAYNRSIPVIQSSGMGKSRLVEEMGKLVFTIPVNLRESQPSSVASYPPADDELREYFNDYKKKSDELVQVTYAILLTVLFDLVTPLAQEIGKRHTEIEGAKQWAEYLKEGQTAEEVGPRRNMLYAALVAKAKERLAKVKTEDRMVESDEKVKQTIQVLTGSEKVATYFSGLYRSCLRFCEAMVPKGQERNGNVCFIYFDEAHALTTPHSNPGPLCRMSPYHNLGRVLEVICASPVFFIFLSTSPNLRQFPRTPYHHPSFIYTPGCRVFPPFTELPFDVFAERAFMDLALAYEPASLDNVCTTNIMSHFGRPMWFVHHQLWKDQERKRGPGEPLPQGRRVGDVITLAVDKIGAHGAPAKSTASNLASIGIRVGLTFDSKTRSSRLMEAKLVESHMRTIYAIPQHGEYMQTGSPSEPLLAEAAARRLERCRGGIVEAGPTILADSCEDGFLARGERGELCGRLLVTIAHDLAVQKLFKHHSFEPKYHRPIPVLDFLLALFAQPHHNLILDAAPIHFNTFSHGPSKPRTLKEAFSNAYVSFSHFEIAQDSKVLEASQLSYSLIRGCAIQAKNNQVSIDAVIPIHMGSITDPITTGTTSAINLRFQNRKDVQSCSVDRSITVPNVLQPVISIVFELGEEHPPSPLVRAHNASRPETPKAQVHVDDHHYMLIARGHGPETFNAVSKQSKPSYDAILSTGDVLDDFPRGHNEKLVKYFERMRPLQHDNTIASLSELQGQGRASARQLAPK</sequence>
<evidence type="ECO:0000313" key="1">
    <source>
        <dbReference type="EMBL" id="CAE6502645.1"/>
    </source>
</evidence>
<protein>
    <recommendedName>
        <fullName evidence="3">G2/mitotic-specific cyclin cdc13</fullName>
    </recommendedName>
</protein>
<dbReference type="EMBL" id="CAJMWV010004659">
    <property type="protein sequence ID" value="CAE6502645.1"/>
    <property type="molecule type" value="Genomic_DNA"/>
</dbReference>
<evidence type="ECO:0000313" key="2">
    <source>
        <dbReference type="Proteomes" id="UP000663831"/>
    </source>
</evidence>
<name>A0A8H3CZ26_9AGAM</name>
<accession>A0A8H3CZ26</accession>
<evidence type="ECO:0008006" key="3">
    <source>
        <dbReference type="Google" id="ProtNLM"/>
    </source>
</evidence>